<comment type="subcellular location">
    <subcellularLocation>
        <location evidence="1">Membrane</location>
        <topology evidence="1">Single-pass membrane protein</topology>
    </subcellularLocation>
</comment>
<evidence type="ECO:0000256" key="10">
    <source>
        <dbReference type="SAM" id="Phobius"/>
    </source>
</evidence>
<feature type="compositionally biased region" description="Low complexity" evidence="9">
    <location>
        <begin position="168"/>
        <end position="185"/>
    </location>
</feature>
<dbReference type="GO" id="GO:0005005">
    <property type="term" value="F:transmembrane-ephrin receptor activity"/>
    <property type="evidence" value="ECO:0007669"/>
    <property type="project" value="TreeGrafter"/>
</dbReference>
<dbReference type="PANTHER" id="PTHR46877:SF14">
    <property type="entry name" value="RECEPTOR PROTEIN-TYROSINE KINASE"/>
    <property type="match status" value="1"/>
</dbReference>
<feature type="domain" description="Eph LBD" evidence="13">
    <location>
        <begin position="22"/>
        <end position="234"/>
    </location>
</feature>
<protein>
    <submittedName>
        <fullName evidence="14">Uncharacterized protein</fullName>
    </submittedName>
</protein>
<dbReference type="Gene3D" id="2.60.40.10">
    <property type="entry name" value="Immunoglobulins"/>
    <property type="match status" value="1"/>
</dbReference>
<evidence type="ECO:0000256" key="1">
    <source>
        <dbReference type="ARBA" id="ARBA00004167"/>
    </source>
</evidence>
<dbReference type="InterPro" id="IPR008979">
    <property type="entry name" value="Galactose-bd-like_sf"/>
</dbReference>
<dbReference type="EMBL" id="CAJNOM010000009">
    <property type="protein sequence ID" value="CAF0773644.1"/>
    <property type="molecule type" value="Genomic_DNA"/>
</dbReference>
<dbReference type="InterPro" id="IPR050449">
    <property type="entry name" value="Ephrin_rcpt_TKs"/>
</dbReference>
<name>A0A813QUB7_9BILA</name>
<evidence type="ECO:0000256" key="2">
    <source>
        <dbReference type="ARBA" id="ARBA00022692"/>
    </source>
</evidence>
<dbReference type="SUPFAM" id="SSF49785">
    <property type="entry name" value="Galactose-binding domain-like"/>
    <property type="match status" value="1"/>
</dbReference>
<evidence type="ECO:0000259" key="12">
    <source>
        <dbReference type="PROSITE" id="PS50853"/>
    </source>
</evidence>
<dbReference type="Proteomes" id="UP000663832">
    <property type="component" value="Unassembled WGS sequence"/>
</dbReference>
<keyword evidence="6 10" id="KW-1133">Transmembrane helix</keyword>
<gene>
    <name evidence="14" type="ORF">QVE165_LOCUS2751</name>
</gene>
<dbReference type="Pfam" id="PF25599">
    <property type="entry name" value="Ephrin_CRD"/>
    <property type="match status" value="1"/>
</dbReference>
<feature type="transmembrane region" description="Helical" evidence="10">
    <location>
        <begin position="588"/>
        <end position="610"/>
    </location>
</feature>
<keyword evidence="8" id="KW-0675">Receptor</keyword>
<dbReference type="SUPFAM" id="SSF49265">
    <property type="entry name" value="Fibronectin type III"/>
    <property type="match status" value="1"/>
</dbReference>
<evidence type="ECO:0000256" key="8">
    <source>
        <dbReference type="ARBA" id="ARBA00023170"/>
    </source>
</evidence>
<feature type="domain" description="Fibronectin type-III" evidence="12">
    <location>
        <begin position="374"/>
        <end position="475"/>
    </location>
</feature>
<evidence type="ECO:0000259" key="13">
    <source>
        <dbReference type="PROSITE" id="PS51550"/>
    </source>
</evidence>
<dbReference type="AlphaFoldDB" id="A0A813QUB7"/>
<keyword evidence="2 10" id="KW-0812">Transmembrane</keyword>
<feature type="signal peptide" evidence="11">
    <location>
        <begin position="1"/>
        <end position="19"/>
    </location>
</feature>
<dbReference type="Gene3D" id="2.10.50.10">
    <property type="entry name" value="Tumor Necrosis Factor Receptor, subunit A, domain 2"/>
    <property type="match status" value="1"/>
</dbReference>
<dbReference type="Pfam" id="PF01404">
    <property type="entry name" value="Ephrin_lbd"/>
    <property type="match status" value="1"/>
</dbReference>
<evidence type="ECO:0000256" key="6">
    <source>
        <dbReference type="ARBA" id="ARBA00022989"/>
    </source>
</evidence>
<keyword evidence="15" id="KW-1185">Reference proteome</keyword>
<feature type="region of interest" description="Disordered" evidence="9">
    <location>
        <begin position="799"/>
        <end position="822"/>
    </location>
</feature>
<dbReference type="InterPro" id="IPR036116">
    <property type="entry name" value="FN3_sf"/>
</dbReference>
<evidence type="ECO:0000313" key="15">
    <source>
        <dbReference type="Proteomes" id="UP000663832"/>
    </source>
</evidence>
<dbReference type="SMART" id="SM00615">
    <property type="entry name" value="EPH_lbd"/>
    <property type="match status" value="1"/>
</dbReference>
<keyword evidence="7 10" id="KW-0472">Membrane</keyword>
<dbReference type="SMART" id="SM01411">
    <property type="entry name" value="Ephrin_rec_like"/>
    <property type="match status" value="1"/>
</dbReference>
<dbReference type="SMART" id="SM00060">
    <property type="entry name" value="FN3"/>
    <property type="match status" value="2"/>
</dbReference>
<evidence type="ECO:0000256" key="5">
    <source>
        <dbReference type="ARBA" id="ARBA00022840"/>
    </source>
</evidence>
<dbReference type="Gene3D" id="2.60.120.260">
    <property type="entry name" value="Galactose-binding domain-like"/>
    <property type="match status" value="1"/>
</dbReference>
<dbReference type="InterPro" id="IPR003961">
    <property type="entry name" value="FN3_dom"/>
</dbReference>
<dbReference type="Pfam" id="PF07699">
    <property type="entry name" value="Ephrin_rec_like"/>
    <property type="match status" value="1"/>
</dbReference>
<feature type="region of interest" description="Disordered" evidence="9">
    <location>
        <begin position="168"/>
        <end position="188"/>
    </location>
</feature>
<keyword evidence="4" id="KW-0547">Nucleotide-binding</keyword>
<dbReference type="CDD" id="cd00063">
    <property type="entry name" value="FN3"/>
    <property type="match status" value="2"/>
</dbReference>
<evidence type="ECO:0000313" key="14">
    <source>
        <dbReference type="EMBL" id="CAF0773644.1"/>
    </source>
</evidence>
<dbReference type="GO" id="GO:0007411">
    <property type="term" value="P:axon guidance"/>
    <property type="evidence" value="ECO:0007669"/>
    <property type="project" value="TreeGrafter"/>
</dbReference>
<evidence type="ECO:0000256" key="11">
    <source>
        <dbReference type="SAM" id="SignalP"/>
    </source>
</evidence>
<keyword evidence="11" id="KW-0732">Signal</keyword>
<evidence type="ECO:0000256" key="3">
    <source>
        <dbReference type="ARBA" id="ARBA00022737"/>
    </source>
</evidence>
<accession>A0A813QUB7</accession>
<dbReference type="GO" id="GO:0005886">
    <property type="term" value="C:plasma membrane"/>
    <property type="evidence" value="ECO:0007669"/>
    <property type="project" value="TreeGrafter"/>
</dbReference>
<dbReference type="InterPro" id="IPR011641">
    <property type="entry name" value="Tyr-kin_ephrin_A/B_rcpt-like"/>
</dbReference>
<keyword evidence="5" id="KW-0067">ATP-binding</keyword>
<reference evidence="14" key="1">
    <citation type="submission" date="2021-02" db="EMBL/GenBank/DDBJ databases">
        <authorList>
            <person name="Nowell W R."/>
        </authorList>
    </citation>
    <scope>NUCLEOTIDE SEQUENCE</scope>
</reference>
<dbReference type="GO" id="GO:0030425">
    <property type="term" value="C:dendrite"/>
    <property type="evidence" value="ECO:0007669"/>
    <property type="project" value="TreeGrafter"/>
</dbReference>
<proteinExistence type="predicted"/>
<dbReference type="InterPro" id="IPR013783">
    <property type="entry name" value="Ig-like_fold"/>
</dbReference>
<dbReference type="PROSITE" id="PS51550">
    <property type="entry name" value="EPH_LBD"/>
    <property type="match status" value="1"/>
</dbReference>
<dbReference type="PROSITE" id="PS50853">
    <property type="entry name" value="FN3"/>
    <property type="match status" value="1"/>
</dbReference>
<dbReference type="Pfam" id="PF00041">
    <property type="entry name" value="fn3"/>
    <property type="match status" value="1"/>
</dbReference>
<dbReference type="Gene3D" id="2.60.40.1770">
    <property type="entry name" value="ephrin a2 ectodomain"/>
    <property type="match status" value="1"/>
</dbReference>
<dbReference type="GO" id="GO:0005524">
    <property type="term" value="F:ATP binding"/>
    <property type="evidence" value="ECO:0007669"/>
    <property type="project" value="UniProtKB-KW"/>
</dbReference>
<dbReference type="FunFam" id="2.10.50.10:FF:000001">
    <property type="entry name" value="Ephrin type-A receptor 5"/>
    <property type="match status" value="1"/>
</dbReference>
<organism evidence="14 15">
    <name type="scientific">Adineta steineri</name>
    <dbReference type="NCBI Taxonomy" id="433720"/>
    <lineage>
        <taxon>Eukaryota</taxon>
        <taxon>Metazoa</taxon>
        <taxon>Spiralia</taxon>
        <taxon>Gnathifera</taxon>
        <taxon>Rotifera</taxon>
        <taxon>Eurotatoria</taxon>
        <taxon>Bdelloidea</taxon>
        <taxon>Adinetida</taxon>
        <taxon>Adinetidae</taxon>
        <taxon>Adineta</taxon>
    </lineage>
</organism>
<evidence type="ECO:0000256" key="9">
    <source>
        <dbReference type="SAM" id="MobiDB-lite"/>
    </source>
</evidence>
<feature type="chain" id="PRO_5032670368" evidence="11">
    <location>
        <begin position="20"/>
        <end position="1074"/>
    </location>
</feature>
<dbReference type="OrthoDB" id="4062651at2759"/>
<sequence length="1074" mass="120112">MIMKLFFIVNCFIYSIVQATKEVVLLDTREARDYLNWDKTSNNGNLNDGWGELSFEAKTFPTLLLSSSTSTLWRTQYVCDITSERHVDNWLRSPFFKRQQASRIEIELGFSIRDCSTFQTPNEIRSCRETFELYIHESDFEDNDLLWSSYQLVDIIAGNRFTSNNYGSQSSSSSSASSSSSSSSSNGNNLTVNVKTRGISVNKNGFYIAFRDQGACVSLLYVKIYYRLCEDTTFGLVHFPETPTGAYLTDIVQRHGVCTTNSKTIHKPLGFCKGNGEWTFQETSLSDSCHCQDGYELLIDNNNNMNNGLLSRAICKACAIGTYKSTISNNQRCEPCPLNSYTKDKAASSCICNDGFFRLNTTLSKSPCIGSPLEPQNVTVDDIDQASVKISWKQAIANPNDIVYRIECNHLIEDRLVPCESYISYYPNRTFINNTNVQILGLDADTNYNIEVYAEQISTHLLSKSVGLSFTTKRPIPKLVRDINIRRISLNTILINWSPIDFDLYQIRYWSINDEHKKMLATLLHNNFTLITTTDNYKFQIRGHTRFGWSLYTHEKVLSLTSIIIDEQFLANTKLTDVSTKFVENKNILLIGPLIIIALLVTVIILAIIYSKKKRSCRLKTASDCESLDYQKRQVSGHYGPDVFFNSGWSAPLWPPIPTTAKTYIDPHTVPRVHSPGGQFYNAGNGAEQQLPENGEQQVPLNQGQEVNYGQPGFADQNNAGIMQQYTGAAGQLAQQQGPNGYKINFDPNPQIIRKHANDAVTYKQEVAVRYLRPPTPPPPGPLIIKEVRNPALPAAPPIVIRQRPPRPATPPPLIIRERPPQPPAQLAPKLITKPLPPPPPPPRRVIIERMPPLPPKPQSIIVERWLPYKQQKRRVIYQKAPPVQPPAPQKNLIIQWEGTQARVVKEFRNLGIIKADPNTYVQQYGSQLRPTQGLPDFIKGLPTPNLGPEYTAGANPDQIDPALLAGTSAQVNGYEVAGGQGLLASASDGSLPVAGHPGFMQENVQYASYGNAGGQMPGEQQNAYAYQQTGYSHESAVEGQQYADHQQGFEQQGQQGNGFVQNVQYQTIPQYGN</sequence>
<dbReference type="PANTHER" id="PTHR46877">
    <property type="entry name" value="EPH RECEPTOR A5"/>
    <property type="match status" value="1"/>
</dbReference>
<keyword evidence="3" id="KW-0677">Repeat</keyword>
<evidence type="ECO:0000256" key="4">
    <source>
        <dbReference type="ARBA" id="ARBA00022741"/>
    </source>
</evidence>
<evidence type="ECO:0000256" key="7">
    <source>
        <dbReference type="ARBA" id="ARBA00023136"/>
    </source>
</evidence>
<comment type="caution">
    <text evidence="14">The sequence shown here is derived from an EMBL/GenBank/DDBJ whole genome shotgun (WGS) entry which is preliminary data.</text>
</comment>
<dbReference type="InterPro" id="IPR001090">
    <property type="entry name" value="Ephrin_rcpt_lig-bd_dom"/>
</dbReference>